<dbReference type="Proteomes" id="UP000479114">
    <property type="component" value="Chromosome"/>
</dbReference>
<feature type="signal peptide" evidence="1">
    <location>
        <begin position="1"/>
        <end position="24"/>
    </location>
</feature>
<dbReference type="InterPro" id="IPR012854">
    <property type="entry name" value="Cu_amine_oxidase-like_N"/>
</dbReference>
<sequence length="302" mass="33675">MKKIVLSCSLSLLLAFSFVSIAMAAASTESITLNVNGLKIPNETVIINQTTMVPIRDVSLIPIFSVNWENKSKKVSVTNKKTNESLLLTMNNKVGYKGKTKVTLSVAPQNINGSIYVPLRFIGENLDAYVYWDSKTKTAVIYNSPVGGADESLNIVKGRNAVLLLTRINLQDHFVTNSESHITEYFFPLNKTQQFFIVDGDIAKYYEVRNHAAWEVWEGVTSDGVKGDKDVIPNIVHAVSKEWGQRPSFNGEFAYFIDQWMANIVNFGTIDETGTRNESGSFTRTDNSKPFIVAIEGENRTN</sequence>
<accession>A0A6C0NTP8</accession>
<proteinExistence type="predicted"/>
<organism evidence="3 4">
    <name type="scientific">Paenibacillus rhizovicinus</name>
    <dbReference type="NCBI Taxonomy" id="2704463"/>
    <lineage>
        <taxon>Bacteria</taxon>
        <taxon>Bacillati</taxon>
        <taxon>Bacillota</taxon>
        <taxon>Bacilli</taxon>
        <taxon>Bacillales</taxon>
        <taxon>Paenibacillaceae</taxon>
        <taxon>Paenibacillus</taxon>
    </lineage>
</organism>
<evidence type="ECO:0000313" key="4">
    <source>
        <dbReference type="Proteomes" id="UP000479114"/>
    </source>
</evidence>
<dbReference type="KEGG" id="prz:GZH47_00670"/>
<keyword evidence="4" id="KW-1185">Reference proteome</keyword>
<evidence type="ECO:0000259" key="2">
    <source>
        <dbReference type="Pfam" id="PF07833"/>
    </source>
</evidence>
<dbReference type="Gene3D" id="3.30.457.10">
    <property type="entry name" value="Copper amine oxidase-like, N-terminal domain"/>
    <property type="match status" value="1"/>
</dbReference>
<dbReference type="EMBL" id="CP048286">
    <property type="protein sequence ID" value="QHW29491.1"/>
    <property type="molecule type" value="Genomic_DNA"/>
</dbReference>
<evidence type="ECO:0000313" key="3">
    <source>
        <dbReference type="EMBL" id="QHW29491.1"/>
    </source>
</evidence>
<dbReference type="Pfam" id="PF07833">
    <property type="entry name" value="Cu_amine_oxidN1"/>
    <property type="match status" value="1"/>
</dbReference>
<feature type="chain" id="PRO_5025475150" evidence="1">
    <location>
        <begin position="25"/>
        <end position="302"/>
    </location>
</feature>
<dbReference type="InterPro" id="IPR036582">
    <property type="entry name" value="Mao_N_sf"/>
</dbReference>
<dbReference type="AlphaFoldDB" id="A0A6C0NTP8"/>
<keyword evidence="1" id="KW-0732">Signal</keyword>
<evidence type="ECO:0000256" key="1">
    <source>
        <dbReference type="SAM" id="SignalP"/>
    </source>
</evidence>
<dbReference type="RefSeq" id="WP_162638061.1">
    <property type="nucleotide sequence ID" value="NZ_CP048286.1"/>
</dbReference>
<name>A0A6C0NTP8_9BACL</name>
<reference evidence="3 4" key="1">
    <citation type="submission" date="2020-02" db="EMBL/GenBank/DDBJ databases">
        <title>Paenibacillus sp. nov., isolated from rhizosphere soil of tomato.</title>
        <authorList>
            <person name="Weon H.-Y."/>
            <person name="Lee S.A."/>
        </authorList>
    </citation>
    <scope>NUCLEOTIDE SEQUENCE [LARGE SCALE GENOMIC DNA]</scope>
    <source>
        <strain evidence="3 4">14171R-81</strain>
    </source>
</reference>
<feature type="domain" description="Copper amine oxidase-like N-terminal" evidence="2">
    <location>
        <begin position="35"/>
        <end position="141"/>
    </location>
</feature>
<protein>
    <submittedName>
        <fullName evidence="3">Copper amine oxidase N-terminal domain-containing protein</fullName>
    </submittedName>
</protein>
<gene>
    <name evidence="3" type="ORF">GZH47_00670</name>
</gene>
<dbReference type="SUPFAM" id="SSF55383">
    <property type="entry name" value="Copper amine oxidase, domain N"/>
    <property type="match status" value="1"/>
</dbReference>